<feature type="transmembrane region" description="Helical" evidence="3">
    <location>
        <begin position="143"/>
        <end position="161"/>
    </location>
</feature>
<keyword evidence="5" id="KW-1185">Reference proteome</keyword>
<evidence type="ECO:0000256" key="2">
    <source>
        <dbReference type="ARBA" id="ARBA00022989"/>
    </source>
</evidence>
<comment type="caution">
    <text evidence="4">The sequence shown here is derived from an EMBL/GenBank/DDBJ whole genome shotgun (WGS) entry which is preliminary data.</text>
</comment>
<dbReference type="PANTHER" id="PTHR37815">
    <property type="entry name" value="UPF0397 PROTEIN BC_2624-RELATED"/>
    <property type="match status" value="1"/>
</dbReference>
<evidence type="ECO:0000313" key="4">
    <source>
        <dbReference type="EMBL" id="MDV5088730.1"/>
    </source>
</evidence>
<feature type="transmembrane region" description="Helical" evidence="3">
    <location>
        <begin position="6"/>
        <end position="28"/>
    </location>
</feature>
<dbReference type="EMBL" id="JAWJZB010000008">
    <property type="protein sequence ID" value="MDV5088730.1"/>
    <property type="molecule type" value="Genomic_DNA"/>
</dbReference>
<evidence type="ECO:0000256" key="3">
    <source>
        <dbReference type="SAM" id="Phobius"/>
    </source>
</evidence>
<sequence length="171" mass="18138">MKFSTRDIIYIGLLAALCAVATTIRVEIPGGAMVHMGTAAIFTTSILFGGLYGGLGAAIGSALFDLIGGHTQYLFFSFVIKGICGLIVGYMTAGYLPPTVKVPVASMGRIVTALLVGAIWTAFGYFLAWWFVLDSITVAFGNIQFSLMTSAAGFVVAMILAPKLQKYFRKG</sequence>
<keyword evidence="2 3" id="KW-1133">Transmembrane helix</keyword>
<feature type="transmembrane region" description="Helical" evidence="3">
    <location>
        <begin position="108"/>
        <end position="131"/>
    </location>
</feature>
<organism evidence="4 5">
    <name type="scientific">Veillonella absiana</name>
    <dbReference type="NCBI Taxonomy" id="3079305"/>
    <lineage>
        <taxon>Bacteria</taxon>
        <taxon>Bacillati</taxon>
        <taxon>Bacillota</taxon>
        <taxon>Negativicutes</taxon>
        <taxon>Veillonellales</taxon>
        <taxon>Veillonellaceae</taxon>
        <taxon>Veillonella</taxon>
    </lineage>
</organism>
<proteinExistence type="predicted"/>
<evidence type="ECO:0000313" key="5">
    <source>
        <dbReference type="Proteomes" id="UP001272515"/>
    </source>
</evidence>
<protein>
    <submittedName>
        <fullName evidence="4">ECF transporter S component</fullName>
    </submittedName>
</protein>
<keyword evidence="3" id="KW-0472">Membrane</keyword>
<dbReference type="Pfam" id="PF07155">
    <property type="entry name" value="ECF-ribofla_trS"/>
    <property type="match status" value="1"/>
</dbReference>
<dbReference type="RefSeq" id="WP_317330150.1">
    <property type="nucleotide sequence ID" value="NZ_JAWJZA010000019.1"/>
</dbReference>
<gene>
    <name evidence="4" type="ORF">RVY80_07740</name>
</gene>
<feature type="transmembrane region" description="Helical" evidence="3">
    <location>
        <begin position="40"/>
        <end position="67"/>
    </location>
</feature>
<reference evidence="4 5" key="1">
    <citation type="submission" date="2023-10" db="EMBL/GenBank/DDBJ databases">
        <title>Veillonella sp. nov., isolated from a pig farm feces dump.</title>
        <authorList>
            <person name="Chang Y.-H."/>
        </authorList>
    </citation>
    <scope>NUCLEOTIDE SEQUENCE [LARGE SCALE GENOMIC DNA]</scope>
    <source>
        <strain evidence="4 5">YH-vei2233</strain>
    </source>
</reference>
<keyword evidence="1 3" id="KW-0812">Transmembrane</keyword>
<accession>A0ABU3Z9Y4</accession>
<dbReference type="PANTHER" id="PTHR37815:SF3">
    <property type="entry name" value="UPF0397 PROTEIN SPR0429"/>
    <property type="match status" value="1"/>
</dbReference>
<dbReference type="Proteomes" id="UP001272515">
    <property type="component" value="Unassembled WGS sequence"/>
</dbReference>
<feature type="transmembrane region" description="Helical" evidence="3">
    <location>
        <begin position="73"/>
        <end position="96"/>
    </location>
</feature>
<dbReference type="Gene3D" id="1.10.1760.20">
    <property type="match status" value="1"/>
</dbReference>
<dbReference type="InterPro" id="IPR009825">
    <property type="entry name" value="ECF_substrate-spec-like"/>
</dbReference>
<name>A0ABU3Z9Y4_9FIRM</name>
<evidence type="ECO:0000256" key="1">
    <source>
        <dbReference type="ARBA" id="ARBA00022692"/>
    </source>
</evidence>